<dbReference type="Pfam" id="PF02428">
    <property type="entry name" value="Prot_inhib_II"/>
    <property type="match status" value="1"/>
</dbReference>
<dbReference type="SUPFAM" id="SSF100897">
    <property type="entry name" value="Plant proteinase inhibitors"/>
    <property type="match status" value="1"/>
</dbReference>
<sequence length="91" mass="9802">MRCKIHHDCNKSMAFNKVGFILFVILSGAIMIGGNMKSVDGKICPLICYDAAYMTCPSTSDEHLTPLCNCCLASTGCKLYNADGTLICTAQ</sequence>
<evidence type="ECO:0000313" key="4">
    <source>
        <dbReference type="EMBL" id="KAE9584895.1"/>
    </source>
</evidence>
<gene>
    <name evidence="4" type="ORF">Lalb_Chr25g0283251</name>
</gene>
<dbReference type="PANTHER" id="PTHR33832">
    <property type="entry name" value="SERINE-TYPE ENDOPEPTIDASE INHIBITOR"/>
    <property type="match status" value="1"/>
</dbReference>
<dbReference type="PANTHER" id="PTHR33832:SF15">
    <property type="entry name" value="SERINE-TYPE ENDOPEPTIDASE INHIBITOR"/>
    <property type="match status" value="1"/>
</dbReference>
<keyword evidence="2" id="KW-0646">Protease inhibitor</keyword>
<dbReference type="Proteomes" id="UP000447434">
    <property type="component" value="Chromosome 25"/>
</dbReference>
<dbReference type="GO" id="GO:0004867">
    <property type="term" value="F:serine-type endopeptidase inhibitor activity"/>
    <property type="evidence" value="ECO:0007669"/>
    <property type="project" value="UniProtKB-KW"/>
</dbReference>
<dbReference type="Gene3D" id="3.30.60.30">
    <property type="match status" value="1"/>
</dbReference>
<proteinExistence type="inferred from homology"/>
<reference evidence="5" key="1">
    <citation type="journal article" date="2020" name="Nat. Commun.">
        <title>Genome sequence of the cluster root forming white lupin.</title>
        <authorList>
            <person name="Hufnagel B."/>
            <person name="Marques A."/>
            <person name="Soriano A."/>
            <person name="Marques L."/>
            <person name="Divol F."/>
            <person name="Doumas P."/>
            <person name="Sallet E."/>
            <person name="Mancinotti D."/>
            <person name="Carrere S."/>
            <person name="Marande W."/>
            <person name="Arribat S."/>
            <person name="Keller J."/>
            <person name="Huneau C."/>
            <person name="Blein T."/>
            <person name="Aime D."/>
            <person name="Laguerre M."/>
            <person name="Taylor J."/>
            <person name="Schubert V."/>
            <person name="Nelson M."/>
            <person name="Geu-Flores F."/>
            <person name="Crespi M."/>
            <person name="Gallardo-Guerrero K."/>
            <person name="Delaux P.-M."/>
            <person name="Salse J."/>
            <person name="Berges H."/>
            <person name="Guyot R."/>
            <person name="Gouzy J."/>
            <person name="Peret B."/>
        </authorList>
    </citation>
    <scope>NUCLEOTIDE SEQUENCE [LARGE SCALE GENOMIC DNA]</scope>
    <source>
        <strain evidence="5">cv. Amiga</strain>
    </source>
</reference>
<evidence type="ECO:0000256" key="2">
    <source>
        <dbReference type="ARBA" id="ARBA00022690"/>
    </source>
</evidence>
<keyword evidence="5" id="KW-1185">Reference proteome</keyword>
<accession>A0A6A4MYI2</accession>
<dbReference type="EMBL" id="WOCE01000025">
    <property type="protein sequence ID" value="KAE9584895.1"/>
    <property type="molecule type" value="Genomic_DNA"/>
</dbReference>
<organism evidence="4 5">
    <name type="scientific">Lupinus albus</name>
    <name type="common">White lupine</name>
    <name type="synonym">Lupinus termis</name>
    <dbReference type="NCBI Taxonomy" id="3870"/>
    <lineage>
        <taxon>Eukaryota</taxon>
        <taxon>Viridiplantae</taxon>
        <taxon>Streptophyta</taxon>
        <taxon>Embryophyta</taxon>
        <taxon>Tracheophyta</taxon>
        <taxon>Spermatophyta</taxon>
        <taxon>Magnoliopsida</taxon>
        <taxon>eudicotyledons</taxon>
        <taxon>Gunneridae</taxon>
        <taxon>Pentapetalae</taxon>
        <taxon>rosids</taxon>
        <taxon>fabids</taxon>
        <taxon>Fabales</taxon>
        <taxon>Fabaceae</taxon>
        <taxon>Papilionoideae</taxon>
        <taxon>50 kb inversion clade</taxon>
        <taxon>genistoids sensu lato</taxon>
        <taxon>core genistoids</taxon>
        <taxon>Genisteae</taxon>
        <taxon>Lupinus</taxon>
    </lineage>
</organism>
<dbReference type="OrthoDB" id="1539471at2759"/>
<comment type="caution">
    <text evidence="4">The sequence shown here is derived from an EMBL/GenBank/DDBJ whole genome shotgun (WGS) entry which is preliminary data.</text>
</comment>
<comment type="similarity">
    <text evidence="1">Belongs to the protease inhibitor I20 (potato type II proteinase inhibitor) family.</text>
</comment>
<dbReference type="InterPro" id="IPR051391">
    <property type="entry name" value="Protease_inhibitor_I20"/>
</dbReference>
<dbReference type="AlphaFoldDB" id="A0A6A4MYI2"/>
<evidence type="ECO:0000313" key="5">
    <source>
        <dbReference type="Proteomes" id="UP000447434"/>
    </source>
</evidence>
<evidence type="ECO:0000256" key="3">
    <source>
        <dbReference type="ARBA" id="ARBA00022900"/>
    </source>
</evidence>
<keyword evidence="3" id="KW-0722">Serine protease inhibitor</keyword>
<protein>
    <submittedName>
        <fullName evidence="4">Uncharacterized protein</fullName>
    </submittedName>
</protein>
<name>A0A6A4MYI2_LUPAL</name>
<evidence type="ECO:0000256" key="1">
    <source>
        <dbReference type="ARBA" id="ARBA00007766"/>
    </source>
</evidence>
<dbReference type="InterPro" id="IPR003465">
    <property type="entry name" value="Prot_inh_I20"/>
</dbReference>